<proteinExistence type="predicted"/>
<dbReference type="RefSeq" id="WP_048732282.1">
    <property type="nucleotide sequence ID" value="NZ_CP012033.1"/>
</dbReference>
<dbReference type="KEGG" id="lko:ABN16_01240"/>
<sequence>MLTEKLSEEKKKFQMITWRAKQHGAQVVERDLMRQFTATIAEQEAIVAAARRREVAPVG</sequence>
<keyword evidence="2" id="KW-1185">Reference proteome</keyword>
<name>A0AAC8UTH0_9LACO</name>
<dbReference type="AlphaFoldDB" id="A0AAC8UTH0"/>
<accession>A0AAC8UTH0</accession>
<dbReference type="EMBL" id="CP012033">
    <property type="protein sequence ID" value="AKP63753.1"/>
    <property type="molecule type" value="Genomic_DNA"/>
</dbReference>
<evidence type="ECO:0000313" key="1">
    <source>
        <dbReference type="EMBL" id="AKP63753.1"/>
    </source>
</evidence>
<protein>
    <submittedName>
        <fullName evidence="1">Uncharacterized protein</fullName>
    </submittedName>
</protein>
<organism evidence="1 2">
    <name type="scientific">Levilactobacillus koreensis</name>
    <dbReference type="NCBI Taxonomy" id="637971"/>
    <lineage>
        <taxon>Bacteria</taxon>
        <taxon>Bacillati</taxon>
        <taxon>Bacillota</taxon>
        <taxon>Bacilli</taxon>
        <taxon>Lactobacillales</taxon>
        <taxon>Lactobacillaceae</taxon>
        <taxon>Levilactobacillus</taxon>
    </lineage>
</organism>
<reference evidence="1 2" key="1">
    <citation type="submission" date="2015-07" db="EMBL/GenBank/DDBJ databases">
        <title>Lactobacillus korensis/26-25/ whole genome sequencing.</title>
        <authorList>
            <person name="Kim M.K."/>
            <person name="Im W.-T."/>
            <person name="Srinivasan S."/>
            <person name="Lee J.-J."/>
        </authorList>
    </citation>
    <scope>NUCLEOTIDE SEQUENCE [LARGE SCALE GENOMIC DNA]</scope>
    <source>
        <strain evidence="1 2">26-25</strain>
    </source>
</reference>
<evidence type="ECO:0000313" key="2">
    <source>
        <dbReference type="Proteomes" id="UP000036000"/>
    </source>
</evidence>
<gene>
    <name evidence="1" type="ORF">ABN16_01240</name>
</gene>
<dbReference type="Proteomes" id="UP000036000">
    <property type="component" value="Chromosome"/>
</dbReference>